<dbReference type="GO" id="GO:0008168">
    <property type="term" value="F:methyltransferase activity"/>
    <property type="evidence" value="ECO:0007669"/>
    <property type="project" value="UniProtKB-KW"/>
</dbReference>
<dbReference type="PANTHER" id="PTHR43619:SF2">
    <property type="entry name" value="S-ADENOSYL-L-METHIONINE-DEPENDENT METHYLTRANSFERASES SUPERFAMILY PROTEIN"/>
    <property type="match status" value="1"/>
</dbReference>
<dbReference type="STRING" id="3818.A0A445E5I0"/>
<evidence type="ECO:0000256" key="2">
    <source>
        <dbReference type="ARBA" id="ARBA00022679"/>
    </source>
</evidence>
<proteinExistence type="predicted"/>
<dbReference type="InterPro" id="IPR007213">
    <property type="entry name" value="Ppm1/Ppm2/Tcmp"/>
</dbReference>
<evidence type="ECO:0000313" key="3">
    <source>
        <dbReference type="EMBL" id="RYR70700.1"/>
    </source>
</evidence>
<evidence type="ECO:0000256" key="1">
    <source>
        <dbReference type="ARBA" id="ARBA00022603"/>
    </source>
</evidence>
<dbReference type="GO" id="GO:0032259">
    <property type="term" value="P:methylation"/>
    <property type="evidence" value="ECO:0007669"/>
    <property type="project" value="UniProtKB-KW"/>
</dbReference>
<evidence type="ECO:0000313" key="4">
    <source>
        <dbReference type="Proteomes" id="UP000289738"/>
    </source>
</evidence>
<accession>A0A445E5I0</accession>
<dbReference type="Pfam" id="PF04072">
    <property type="entry name" value="LCM"/>
    <property type="match status" value="1"/>
</dbReference>
<keyword evidence="1" id="KW-0489">Methyltransferase</keyword>
<name>A0A445E5I0_ARAHY</name>
<evidence type="ECO:0008006" key="5">
    <source>
        <dbReference type="Google" id="ProtNLM"/>
    </source>
</evidence>
<dbReference type="EMBL" id="SDMP01000002">
    <property type="protein sequence ID" value="RYR70700.1"/>
    <property type="molecule type" value="Genomic_DNA"/>
</dbReference>
<organism evidence="3 4">
    <name type="scientific">Arachis hypogaea</name>
    <name type="common">Peanut</name>
    <dbReference type="NCBI Taxonomy" id="3818"/>
    <lineage>
        <taxon>Eukaryota</taxon>
        <taxon>Viridiplantae</taxon>
        <taxon>Streptophyta</taxon>
        <taxon>Embryophyta</taxon>
        <taxon>Tracheophyta</taxon>
        <taxon>Spermatophyta</taxon>
        <taxon>Magnoliopsida</taxon>
        <taxon>eudicotyledons</taxon>
        <taxon>Gunneridae</taxon>
        <taxon>Pentapetalae</taxon>
        <taxon>rosids</taxon>
        <taxon>fabids</taxon>
        <taxon>Fabales</taxon>
        <taxon>Fabaceae</taxon>
        <taxon>Papilionoideae</taxon>
        <taxon>50 kb inversion clade</taxon>
        <taxon>dalbergioids sensu lato</taxon>
        <taxon>Dalbergieae</taxon>
        <taxon>Pterocarpus clade</taxon>
        <taxon>Arachis</taxon>
    </lineage>
</organism>
<protein>
    <recommendedName>
        <fullName evidence="5">S-adenosyl-L-methionine-dependent methyltransferase</fullName>
    </recommendedName>
</protein>
<dbReference type="Proteomes" id="UP000289738">
    <property type="component" value="Chromosome A02"/>
</dbReference>
<reference evidence="3 4" key="1">
    <citation type="submission" date="2019-01" db="EMBL/GenBank/DDBJ databases">
        <title>Sequencing of cultivated peanut Arachis hypogaea provides insights into genome evolution and oil improvement.</title>
        <authorList>
            <person name="Chen X."/>
        </authorList>
    </citation>
    <scope>NUCLEOTIDE SEQUENCE [LARGE SCALE GENOMIC DNA]</scope>
    <source>
        <strain evidence="4">cv. Fuhuasheng</strain>
        <tissue evidence="3">Leaves</tissue>
    </source>
</reference>
<dbReference type="SUPFAM" id="SSF53335">
    <property type="entry name" value="S-adenosyl-L-methionine-dependent methyltransferases"/>
    <property type="match status" value="1"/>
</dbReference>
<keyword evidence="4" id="KW-1185">Reference proteome</keyword>
<gene>
    <name evidence="3" type="ORF">Ahy_A02g005024</name>
</gene>
<keyword evidence="2" id="KW-0808">Transferase</keyword>
<dbReference type="InterPro" id="IPR029063">
    <property type="entry name" value="SAM-dependent_MTases_sf"/>
</dbReference>
<sequence>MAFLHAPAIVDCVNMNMNFHLMPLRCNSKRTFCVSAVNLNNDSINNNDPLLLSATTSAFLRSQETLRPGKHYIIVLFSLCDTFYQAFGVHYFSNTHSNSFFTSADPLFVDQYASCLVPQNFHKEKVQDLNPYCLATKFIDDNLLHTVNLIDGVKQVVLLTDGMDTRPYRLRWPASTIIFDISPERIFQIAAEKLEGAGAKVPKGSLFYHIPLESSDIKQNLQLRGYNGSRPSIWAMQGFPMMTLANFEEVLSMLSSLAMEGSFFLGELPTFLSDAETEIKSNRKQWLDKLFMSNGFRVEMINHKGVSESSKEEFASAHYSNKLFVAEQLRLSDDQMEAWRRQFQRVEDEGDEEGFEEL</sequence>
<dbReference type="Gene3D" id="3.40.50.150">
    <property type="entry name" value="Vaccinia Virus protein VP39"/>
    <property type="match status" value="1"/>
</dbReference>
<dbReference type="PANTHER" id="PTHR43619">
    <property type="entry name" value="S-ADENOSYL-L-METHIONINE-DEPENDENT METHYLTRANSFERASE YKTD-RELATED"/>
    <property type="match status" value="1"/>
</dbReference>
<comment type="caution">
    <text evidence="3">The sequence shown here is derived from an EMBL/GenBank/DDBJ whole genome shotgun (WGS) entry which is preliminary data.</text>
</comment>
<dbReference type="AlphaFoldDB" id="A0A445E5I0"/>